<dbReference type="STRING" id="363999.A0A439CMI4"/>
<protein>
    <recommendedName>
        <fullName evidence="1">DUF4470 domain-containing protein</fullName>
    </recommendedName>
</protein>
<proteinExistence type="predicted"/>
<comment type="caution">
    <text evidence="2">The sequence shown here is derived from an EMBL/GenBank/DDBJ whole genome shotgun (WGS) entry which is preliminary data.</text>
</comment>
<name>A0A439CMI4_9PEZI</name>
<dbReference type="Proteomes" id="UP000286045">
    <property type="component" value="Unassembled WGS sequence"/>
</dbReference>
<dbReference type="EMBL" id="RYZI01000855">
    <property type="protein sequence ID" value="RWA03290.1"/>
    <property type="molecule type" value="Genomic_DNA"/>
</dbReference>
<dbReference type="InterPro" id="IPR027974">
    <property type="entry name" value="DUF4470"/>
</dbReference>
<reference evidence="2 3" key="1">
    <citation type="submission" date="2018-12" db="EMBL/GenBank/DDBJ databases">
        <title>Draft genome sequence of Xylaria grammica IHI A82.</title>
        <authorList>
            <person name="Buettner E."/>
            <person name="Kellner H."/>
        </authorList>
    </citation>
    <scope>NUCLEOTIDE SEQUENCE [LARGE SCALE GENOMIC DNA]</scope>
    <source>
        <strain evidence="2 3">IHI A82</strain>
    </source>
</reference>
<organism evidence="2 3">
    <name type="scientific">Xylaria grammica</name>
    <dbReference type="NCBI Taxonomy" id="363999"/>
    <lineage>
        <taxon>Eukaryota</taxon>
        <taxon>Fungi</taxon>
        <taxon>Dikarya</taxon>
        <taxon>Ascomycota</taxon>
        <taxon>Pezizomycotina</taxon>
        <taxon>Sordariomycetes</taxon>
        <taxon>Xylariomycetidae</taxon>
        <taxon>Xylariales</taxon>
        <taxon>Xylariaceae</taxon>
        <taxon>Xylaria</taxon>
    </lineage>
</organism>
<dbReference type="AlphaFoldDB" id="A0A439CMI4"/>
<gene>
    <name evidence="2" type="ORF">EKO27_g11813</name>
</gene>
<feature type="domain" description="DUF4470" evidence="1">
    <location>
        <begin position="33"/>
        <end position="123"/>
    </location>
</feature>
<sequence>MKGTWQPSCVAEDRMPTCICDYCARNLETPSRLWGRVPAVDVVRLEKNEGLGFQRPIRVLFPTSGDLRDTIFSITSLPPSYKGPFIAVLNDADKSVVARNLIFLLMMFVEENPAIAAENVLHLCKLEPLVEEVCDKIARKPGYTKLRKTWKFGESSVQVVLTRNDWFSLLSYFDVPRGMTKDAAQQARQIIMSAPERVGYVDSVMCTKSPTGKLAMRKFRDNGLLLPFGQLGEEFTIPNTTLFDPRRCWPLHDTADPADGWPTKSFLEFPTGPAKNDVYGKLHYYLKHLFKKFHERIRSLPIELTLSCFDLEYLPLCLTEKYFDRIQVSGVCDQGQDGVDLTLRTFGPLLQPVSVNPHATLITLFQDAIASITISLDVGPHFAEDPFTAFPREITRLIMMQMPEIKREVESVDHWRTGMIKTIHGLRLMYEVEGIFKSHMLWCRFEQLAANARLVMKTTNTIISPWPMRFGILEHGSRDFALLFSSNHTGQERYVEWKVATDKDAKDVDE</sequence>
<accession>A0A439CMI4</accession>
<evidence type="ECO:0000259" key="1">
    <source>
        <dbReference type="Pfam" id="PF14737"/>
    </source>
</evidence>
<keyword evidence="3" id="KW-1185">Reference proteome</keyword>
<evidence type="ECO:0000313" key="3">
    <source>
        <dbReference type="Proteomes" id="UP000286045"/>
    </source>
</evidence>
<dbReference type="Pfam" id="PF14737">
    <property type="entry name" value="DUF4470"/>
    <property type="match status" value="1"/>
</dbReference>
<evidence type="ECO:0000313" key="2">
    <source>
        <dbReference type="EMBL" id="RWA03290.1"/>
    </source>
</evidence>